<evidence type="ECO:0000256" key="2">
    <source>
        <dbReference type="SAM" id="Phobius"/>
    </source>
</evidence>
<feature type="transmembrane region" description="Helical" evidence="2">
    <location>
        <begin position="130"/>
        <end position="152"/>
    </location>
</feature>
<dbReference type="STRING" id="77586.A0A0D9XH49"/>
<feature type="compositionally biased region" description="Polar residues" evidence="1">
    <location>
        <begin position="303"/>
        <end position="317"/>
    </location>
</feature>
<dbReference type="Proteomes" id="UP000032180">
    <property type="component" value="Chromosome 9"/>
</dbReference>
<keyword evidence="5" id="KW-1185">Reference proteome</keyword>
<dbReference type="SUPFAM" id="SSF54236">
    <property type="entry name" value="Ubiquitin-like"/>
    <property type="match status" value="1"/>
</dbReference>
<dbReference type="InterPro" id="IPR039159">
    <property type="entry name" value="SAYSD1"/>
</dbReference>
<reference evidence="4" key="3">
    <citation type="submission" date="2015-04" db="UniProtKB">
        <authorList>
            <consortium name="EnsemblPlants"/>
        </authorList>
    </citation>
    <scope>IDENTIFICATION</scope>
</reference>
<dbReference type="Pfam" id="PF10260">
    <property type="entry name" value="SAYSvFN"/>
    <property type="match status" value="1"/>
</dbReference>
<reference evidence="4 5" key="1">
    <citation type="submission" date="2012-08" db="EMBL/GenBank/DDBJ databases">
        <title>Oryza genome evolution.</title>
        <authorList>
            <person name="Wing R.A."/>
        </authorList>
    </citation>
    <scope>NUCLEOTIDE SEQUENCE</scope>
</reference>
<keyword evidence="2" id="KW-1133">Transmembrane helix</keyword>
<evidence type="ECO:0000256" key="1">
    <source>
        <dbReference type="SAM" id="MobiDB-lite"/>
    </source>
</evidence>
<feature type="transmembrane region" description="Helical" evidence="2">
    <location>
        <begin position="240"/>
        <end position="260"/>
    </location>
</feature>
<dbReference type="eggNOG" id="KOG3249">
    <property type="taxonomic scope" value="Eukaryota"/>
</dbReference>
<accession>A0A0D9XH49</accession>
<keyword evidence="2" id="KW-0472">Membrane</keyword>
<dbReference type="PROSITE" id="PS50053">
    <property type="entry name" value="UBIQUITIN_2"/>
    <property type="match status" value="1"/>
</dbReference>
<dbReference type="AlphaFoldDB" id="A0A0D9XH49"/>
<protein>
    <recommendedName>
        <fullName evidence="3">Ubiquitin-like domain-containing protein</fullName>
    </recommendedName>
</protein>
<feature type="domain" description="Ubiquitin-like" evidence="3">
    <location>
        <begin position="10"/>
        <end position="60"/>
    </location>
</feature>
<evidence type="ECO:0000259" key="3">
    <source>
        <dbReference type="PROSITE" id="PS50053"/>
    </source>
</evidence>
<dbReference type="PANTHER" id="PTHR13527:SF0">
    <property type="entry name" value="SAYSVFN DOMAIN-CONTAINING PROTEIN 1"/>
    <property type="match status" value="1"/>
</dbReference>
<dbReference type="InterPro" id="IPR000626">
    <property type="entry name" value="Ubiquitin-like_dom"/>
</dbReference>
<reference evidence="5" key="2">
    <citation type="submission" date="2013-12" db="EMBL/GenBank/DDBJ databases">
        <authorList>
            <person name="Yu Y."/>
            <person name="Lee S."/>
            <person name="de Baynast K."/>
            <person name="Wissotski M."/>
            <person name="Liu L."/>
            <person name="Talag J."/>
            <person name="Goicoechea J."/>
            <person name="Angelova A."/>
            <person name="Jetty R."/>
            <person name="Kudrna D."/>
            <person name="Golser W."/>
            <person name="Rivera L."/>
            <person name="Zhang J."/>
            <person name="Wing R."/>
        </authorList>
    </citation>
    <scope>NUCLEOTIDE SEQUENCE</scope>
</reference>
<dbReference type="CDD" id="cd17039">
    <property type="entry name" value="Ubl_ubiquitin_like"/>
    <property type="match status" value="1"/>
</dbReference>
<dbReference type="PANTHER" id="PTHR13527">
    <property type="entry name" value="SAYSVFN DOMAIN-CONTAINING PROTEIN 1"/>
    <property type="match status" value="1"/>
</dbReference>
<evidence type="ECO:0000313" key="4">
    <source>
        <dbReference type="EnsemblPlants" id="LPERR09G16450.1"/>
    </source>
</evidence>
<dbReference type="EnsemblPlants" id="LPERR09G16450.1">
    <property type="protein sequence ID" value="LPERR09G16450.1"/>
    <property type="gene ID" value="LPERR09G16450"/>
</dbReference>
<sequence length="317" mass="35316">MAAGEEPEMVEVTLRAVGPSRPSTIRLPPSLSVSDLRRHIAHDRRLPEDRLRLVLRGRNLPCQDDALVNLRHGDSLMVAVAPKPPANHLRDDADDDDDEEELKFKIPETTTWWKRKIFIFLRDKLRLPDILLMALFSLNMKAWVLIAMWFLFAPIAQMYEVGPLYVGDAGGDLAHLPPPEPGVDEAVAVLLLHAPQLGVDAERLPVLLRLPPPEHGELAHAPEPPLCLFQQRPELIRRPAGAGLGSLILGTGFVVILCNLGRRQQGDVSAYSIFNEDFRELPGTLNADRIDRDIRAGGKMINPPSNRQKYSLSLTPL</sequence>
<proteinExistence type="predicted"/>
<dbReference type="InterPro" id="IPR029071">
    <property type="entry name" value="Ubiquitin-like_domsf"/>
</dbReference>
<dbReference type="InterPro" id="IPR019387">
    <property type="entry name" value="SAYSvFN_dom"/>
</dbReference>
<organism evidence="4 5">
    <name type="scientific">Leersia perrieri</name>
    <dbReference type="NCBI Taxonomy" id="77586"/>
    <lineage>
        <taxon>Eukaryota</taxon>
        <taxon>Viridiplantae</taxon>
        <taxon>Streptophyta</taxon>
        <taxon>Embryophyta</taxon>
        <taxon>Tracheophyta</taxon>
        <taxon>Spermatophyta</taxon>
        <taxon>Magnoliopsida</taxon>
        <taxon>Liliopsida</taxon>
        <taxon>Poales</taxon>
        <taxon>Poaceae</taxon>
        <taxon>BOP clade</taxon>
        <taxon>Oryzoideae</taxon>
        <taxon>Oryzeae</taxon>
        <taxon>Oryzinae</taxon>
        <taxon>Leersia</taxon>
    </lineage>
</organism>
<evidence type="ECO:0000313" key="5">
    <source>
        <dbReference type="Proteomes" id="UP000032180"/>
    </source>
</evidence>
<feature type="region of interest" description="Disordered" evidence="1">
    <location>
        <begin position="297"/>
        <end position="317"/>
    </location>
</feature>
<dbReference type="Gramene" id="LPERR09G16450.1">
    <property type="protein sequence ID" value="LPERR09G16450.1"/>
    <property type="gene ID" value="LPERR09G16450"/>
</dbReference>
<keyword evidence="2" id="KW-0812">Transmembrane</keyword>
<name>A0A0D9XH49_9ORYZ</name>